<sequence length="170" mass="17884">MSRRNLSPFPVTGFGLLLVEGGDERWLCEAVAGPEVWQGLVCWYGSGRSDLPALAAFGATTLPVHGLLAGNPLGLGAFLAPDGKTPGSIEHLCRLAVRNQTLSACVDALVGCAQPAHGTAALAAKGWLNAYLAMCPDPRLRFHQAFDPGVGGIDPSHPVFEPLRNFLQSL</sequence>
<comment type="caution">
    <text evidence="1">The sequence shown here is derived from an EMBL/GenBank/DDBJ whole genome shotgun (WGS) entry which is preliminary data.</text>
</comment>
<dbReference type="AlphaFoldDB" id="A0A084STL2"/>
<name>A0A084STL2_9BACT</name>
<proteinExistence type="predicted"/>
<protein>
    <submittedName>
        <fullName evidence="1">Uncharacterized protein</fullName>
    </submittedName>
</protein>
<evidence type="ECO:0000313" key="1">
    <source>
        <dbReference type="EMBL" id="KFA91797.1"/>
    </source>
</evidence>
<gene>
    <name evidence="1" type="ORF">Q664_19575</name>
</gene>
<accession>A0A084STL2</accession>
<dbReference type="Proteomes" id="UP000028547">
    <property type="component" value="Unassembled WGS sequence"/>
</dbReference>
<reference evidence="1 2" key="1">
    <citation type="submission" date="2014-07" db="EMBL/GenBank/DDBJ databases">
        <title>Draft Genome Sequence of Gephyronic Acid Producer, Cystobacter violaceus Strain Cb vi76.</title>
        <authorList>
            <person name="Stevens D.C."/>
            <person name="Young J."/>
            <person name="Carmichael R."/>
            <person name="Tan J."/>
            <person name="Taylor R.E."/>
        </authorList>
    </citation>
    <scope>NUCLEOTIDE SEQUENCE [LARGE SCALE GENOMIC DNA]</scope>
    <source>
        <strain evidence="1 2">Cb vi76</strain>
    </source>
</reference>
<evidence type="ECO:0000313" key="2">
    <source>
        <dbReference type="Proteomes" id="UP000028547"/>
    </source>
</evidence>
<organism evidence="1 2">
    <name type="scientific">Archangium violaceum Cb vi76</name>
    <dbReference type="NCBI Taxonomy" id="1406225"/>
    <lineage>
        <taxon>Bacteria</taxon>
        <taxon>Pseudomonadati</taxon>
        <taxon>Myxococcota</taxon>
        <taxon>Myxococcia</taxon>
        <taxon>Myxococcales</taxon>
        <taxon>Cystobacterineae</taxon>
        <taxon>Archangiaceae</taxon>
        <taxon>Archangium</taxon>
    </lineage>
</organism>
<dbReference type="EMBL" id="JPMI01000129">
    <property type="protein sequence ID" value="KFA91797.1"/>
    <property type="molecule type" value="Genomic_DNA"/>
</dbReference>